<reference evidence="1 2" key="1">
    <citation type="submission" date="2019-07" db="EMBL/GenBank/DDBJ databases">
        <title>Genome sequence of 2 isolates from Red Sea Mangroves.</title>
        <authorList>
            <person name="Sefrji F."/>
            <person name="Michoud G."/>
            <person name="Merlino G."/>
            <person name="Daffonchio D."/>
        </authorList>
    </citation>
    <scope>NUCLEOTIDE SEQUENCE [LARGE SCALE GENOMIC DNA]</scope>
    <source>
        <strain evidence="1 2">R1DC41</strain>
    </source>
</reference>
<evidence type="ECO:0008006" key="3">
    <source>
        <dbReference type="Google" id="ProtNLM"/>
    </source>
</evidence>
<dbReference type="KEGG" id="mcui:G8O30_11625"/>
<dbReference type="RefSeq" id="WP_239672223.1">
    <property type="nucleotide sequence ID" value="NZ_CP049742.1"/>
</dbReference>
<keyword evidence="2" id="KW-1185">Reference proteome</keyword>
<dbReference type="AlphaFoldDB" id="A0A7S8CCP8"/>
<dbReference type="InterPro" id="IPR025935">
    <property type="entry name" value="AbiH"/>
</dbReference>
<evidence type="ECO:0000313" key="1">
    <source>
        <dbReference type="EMBL" id="QPC47553.1"/>
    </source>
</evidence>
<protein>
    <recommendedName>
        <fullName evidence="3">Bacteriophage abortive infection AbiH</fullName>
    </recommendedName>
</protein>
<dbReference type="Pfam" id="PF14253">
    <property type="entry name" value="AbiH"/>
    <property type="match status" value="1"/>
</dbReference>
<proteinExistence type="predicted"/>
<accession>A0A7S8CCP8</accession>
<organism evidence="1 2">
    <name type="scientific">Mangrovibacillus cuniculi</name>
    <dbReference type="NCBI Taxonomy" id="2593652"/>
    <lineage>
        <taxon>Bacteria</taxon>
        <taxon>Bacillati</taxon>
        <taxon>Bacillota</taxon>
        <taxon>Bacilli</taxon>
        <taxon>Bacillales</taxon>
        <taxon>Bacillaceae</taxon>
        <taxon>Mangrovibacillus</taxon>
    </lineage>
</organism>
<dbReference type="EMBL" id="CP049742">
    <property type="protein sequence ID" value="QPC47553.1"/>
    <property type="molecule type" value="Genomic_DNA"/>
</dbReference>
<sequence length="318" mass="37167">MNKLFIVGNGFDMAHDLKTSYDDFRQHLISDTEIEMDSLVIPESTHMPDGEITYDETEILSMLFFLISEAESNTEKWSNIEASLANLNFDKAFDYSEVLDEDGDLDLWKTSYNNEDIASNLVIPTLTIQQLFSDWINTIDINCAKAKSDFLKLIDEQDLVLTFNYTDTLEKIYEVSKDRICYIHGKQNEEIYFGHGNTVDKTDYYMENYIGSENGLFEIHKQLRKKTEIALKNKIHFFETITYSNISEIYSFGFSFSEVDMIYLKAICKRIDTKKLTWYFNDFDKSNHHIYMDVLMQCGFKGDFSTFSISNEEITEIH</sequence>
<gene>
    <name evidence="1" type="ORF">G8O30_11625</name>
</gene>
<name>A0A7S8CCP8_9BACI</name>
<dbReference type="Proteomes" id="UP000593626">
    <property type="component" value="Chromosome"/>
</dbReference>
<evidence type="ECO:0000313" key="2">
    <source>
        <dbReference type="Proteomes" id="UP000593626"/>
    </source>
</evidence>